<dbReference type="AlphaFoldDB" id="A0A0C3PQB5"/>
<protein>
    <submittedName>
        <fullName evidence="1">Uncharacterized protein</fullName>
    </submittedName>
</protein>
<reference evidence="1 2" key="1">
    <citation type="submission" date="2014-04" db="EMBL/GenBank/DDBJ databases">
        <authorList>
            <consortium name="DOE Joint Genome Institute"/>
            <person name="Kuo A."/>
            <person name="Kohler A."/>
            <person name="Costa M.D."/>
            <person name="Nagy L.G."/>
            <person name="Floudas D."/>
            <person name="Copeland A."/>
            <person name="Barry K.W."/>
            <person name="Cichocki N."/>
            <person name="Veneault-Fourrey C."/>
            <person name="LaButti K."/>
            <person name="Lindquist E.A."/>
            <person name="Lipzen A."/>
            <person name="Lundell T."/>
            <person name="Morin E."/>
            <person name="Murat C."/>
            <person name="Sun H."/>
            <person name="Tunlid A."/>
            <person name="Henrissat B."/>
            <person name="Grigoriev I.V."/>
            <person name="Hibbett D.S."/>
            <person name="Martin F."/>
            <person name="Nordberg H.P."/>
            <person name="Cantor M.N."/>
            <person name="Hua S.X."/>
        </authorList>
    </citation>
    <scope>NUCLEOTIDE SEQUENCE [LARGE SCALE GENOMIC DNA]</scope>
    <source>
        <strain evidence="1 2">Marx 270</strain>
    </source>
</reference>
<feature type="non-terminal residue" evidence="1">
    <location>
        <position position="52"/>
    </location>
</feature>
<name>A0A0C3PQB5_PISTI</name>
<organism evidence="1 2">
    <name type="scientific">Pisolithus tinctorius Marx 270</name>
    <dbReference type="NCBI Taxonomy" id="870435"/>
    <lineage>
        <taxon>Eukaryota</taxon>
        <taxon>Fungi</taxon>
        <taxon>Dikarya</taxon>
        <taxon>Basidiomycota</taxon>
        <taxon>Agaricomycotina</taxon>
        <taxon>Agaricomycetes</taxon>
        <taxon>Agaricomycetidae</taxon>
        <taxon>Boletales</taxon>
        <taxon>Sclerodermatineae</taxon>
        <taxon>Pisolithaceae</taxon>
        <taxon>Pisolithus</taxon>
    </lineage>
</organism>
<reference evidence="2" key="2">
    <citation type="submission" date="2015-01" db="EMBL/GenBank/DDBJ databases">
        <title>Evolutionary Origins and Diversification of the Mycorrhizal Mutualists.</title>
        <authorList>
            <consortium name="DOE Joint Genome Institute"/>
            <consortium name="Mycorrhizal Genomics Consortium"/>
            <person name="Kohler A."/>
            <person name="Kuo A."/>
            <person name="Nagy L.G."/>
            <person name="Floudas D."/>
            <person name="Copeland A."/>
            <person name="Barry K.W."/>
            <person name="Cichocki N."/>
            <person name="Veneault-Fourrey C."/>
            <person name="LaButti K."/>
            <person name="Lindquist E.A."/>
            <person name="Lipzen A."/>
            <person name="Lundell T."/>
            <person name="Morin E."/>
            <person name="Murat C."/>
            <person name="Riley R."/>
            <person name="Ohm R."/>
            <person name="Sun H."/>
            <person name="Tunlid A."/>
            <person name="Henrissat B."/>
            <person name="Grigoriev I.V."/>
            <person name="Hibbett D.S."/>
            <person name="Martin F."/>
        </authorList>
    </citation>
    <scope>NUCLEOTIDE SEQUENCE [LARGE SCALE GENOMIC DNA]</scope>
    <source>
        <strain evidence="2">Marx 270</strain>
    </source>
</reference>
<evidence type="ECO:0000313" key="2">
    <source>
        <dbReference type="Proteomes" id="UP000054217"/>
    </source>
</evidence>
<gene>
    <name evidence="1" type="ORF">M404DRAFT_68971</name>
</gene>
<proteinExistence type="predicted"/>
<dbReference type="InParanoid" id="A0A0C3PQB5"/>
<sequence length="52" mass="6205">MLLLFRPWRKPSDLLQNYTSWTEAFDAYQFSETSSRLISNFVIELECKDAKD</sequence>
<evidence type="ECO:0000313" key="1">
    <source>
        <dbReference type="EMBL" id="KIO10709.1"/>
    </source>
</evidence>
<dbReference type="Proteomes" id="UP000054217">
    <property type="component" value="Unassembled WGS sequence"/>
</dbReference>
<dbReference type="HOGENOM" id="CLU_180476_2_0_1"/>
<dbReference type="EMBL" id="KN831951">
    <property type="protein sequence ID" value="KIO10709.1"/>
    <property type="molecule type" value="Genomic_DNA"/>
</dbReference>
<dbReference type="OrthoDB" id="2605670at2759"/>
<accession>A0A0C3PQB5</accession>
<keyword evidence="2" id="KW-1185">Reference proteome</keyword>